<gene>
    <name evidence="1" type="ORF">CA163_11475</name>
</gene>
<dbReference type="Proteomes" id="UP000214596">
    <property type="component" value="Unassembled WGS sequence"/>
</dbReference>
<evidence type="ECO:0000313" key="2">
    <source>
        <dbReference type="Proteomes" id="UP000214596"/>
    </source>
</evidence>
<dbReference type="AlphaFoldDB" id="A0A0L8UUT8"/>
<reference evidence="1 2" key="1">
    <citation type="journal article" date="2017" name="Appl. Environ. Microbiol.">
        <title>Parallel evolution of two clades of a major Atlantic endemic Vibrio parahaemolyticus pathogen lineage by independent acquisition of related pathogenicity islands.</title>
        <authorList>
            <person name="Xu F."/>
            <person name="Gonzalez-Escalona N."/>
            <person name="Drees K.P."/>
            <person name="Sebra R.P."/>
            <person name="Cooper V.S."/>
            <person name="Jones S.H."/>
            <person name="Whistler C.A."/>
        </authorList>
    </citation>
    <scope>NUCLEOTIDE SEQUENCE [LARGE SCALE GENOMIC DNA]</scope>
    <source>
        <strain evidence="1 2">MAVP-3</strain>
    </source>
</reference>
<name>A0A0L8UUT8_VIBPH</name>
<dbReference type="RefSeq" id="WP_005478186.1">
    <property type="nucleotide sequence ID" value="NZ_JANFKQ010000012.1"/>
</dbReference>
<sequence length="100" mass="11670">MRGFAGWRQAGLLRQFNFKHKEDPFIDSELSLPRWLLVVFLLFVKQPKLSVVLIFLCWFGCEKKRRKVVGFAFGLKGGGVTFNNFHEALFETVVKINHLR</sequence>
<comment type="caution">
    <text evidence="1">The sequence shown here is derived from an EMBL/GenBank/DDBJ whole genome shotgun (WGS) entry which is preliminary data.</text>
</comment>
<organism evidence="1 2">
    <name type="scientific">Vibrio parahaemolyticus</name>
    <dbReference type="NCBI Taxonomy" id="670"/>
    <lineage>
        <taxon>Bacteria</taxon>
        <taxon>Pseudomonadati</taxon>
        <taxon>Pseudomonadota</taxon>
        <taxon>Gammaproteobacteria</taxon>
        <taxon>Vibrionales</taxon>
        <taxon>Vibrionaceae</taxon>
        <taxon>Vibrio</taxon>
    </lineage>
</organism>
<dbReference type="EMBL" id="NIXT01000574">
    <property type="protein sequence ID" value="OXE32674.1"/>
    <property type="molecule type" value="Genomic_DNA"/>
</dbReference>
<accession>A0A0L8UUT8</accession>
<evidence type="ECO:0000313" key="1">
    <source>
        <dbReference type="EMBL" id="OXE32674.1"/>
    </source>
</evidence>
<protein>
    <submittedName>
        <fullName evidence="1">Uncharacterized protein</fullName>
    </submittedName>
</protein>
<proteinExistence type="predicted"/>